<dbReference type="Proteomes" id="UP000230603">
    <property type="component" value="Unassembled WGS sequence"/>
</dbReference>
<organism evidence="1 2">
    <name type="scientific">Candidatus Tagabacteria bacterium CG10_big_fil_rev_8_21_14_0_10_40_13</name>
    <dbReference type="NCBI Taxonomy" id="1975022"/>
    <lineage>
        <taxon>Bacteria</taxon>
        <taxon>Candidatus Tagaibacteriota</taxon>
    </lineage>
</organism>
<sequence>MGGTKCRPSISPRQILSARRGEPRLAVGQDEVRAKDFLGSNLFFQKVAIPCDFDEERTAMQTLFLLGIPTDWRAIL</sequence>
<comment type="caution">
    <text evidence="1">The sequence shown here is derived from an EMBL/GenBank/DDBJ whole genome shotgun (WGS) entry which is preliminary data.</text>
</comment>
<reference evidence="2" key="1">
    <citation type="submission" date="2017-09" db="EMBL/GenBank/DDBJ databases">
        <title>Depth-based differentiation of microbial function through sediment-hosted aquifers and enrichment of novel symbionts in the deep terrestrial subsurface.</title>
        <authorList>
            <person name="Probst A.J."/>
            <person name="Ladd B."/>
            <person name="Jarett J.K."/>
            <person name="Geller-Mcgrath D.E."/>
            <person name="Sieber C.M.K."/>
            <person name="Emerson J.B."/>
            <person name="Anantharaman K."/>
            <person name="Thomas B.C."/>
            <person name="Malmstrom R."/>
            <person name="Stieglmeier M."/>
            <person name="Klingl A."/>
            <person name="Woyke T."/>
            <person name="Ryan C.M."/>
            <person name="Banfield J.F."/>
        </authorList>
    </citation>
    <scope>NUCLEOTIDE SEQUENCE [LARGE SCALE GENOMIC DNA]</scope>
</reference>
<evidence type="ECO:0000313" key="1">
    <source>
        <dbReference type="EMBL" id="PJE73315.1"/>
    </source>
</evidence>
<name>A0A2M8L9P4_9BACT</name>
<dbReference type="EMBL" id="PFEP01000006">
    <property type="protein sequence ID" value="PJE73315.1"/>
    <property type="molecule type" value="Genomic_DNA"/>
</dbReference>
<protein>
    <submittedName>
        <fullName evidence="1">Uncharacterized protein</fullName>
    </submittedName>
</protein>
<evidence type="ECO:0000313" key="2">
    <source>
        <dbReference type="Proteomes" id="UP000230603"/>
    </source>
</evidence>
<accession>A0A2M8L9P4</accession>
<proteinExistence type="predicted"/>
<gene>
    <name evidence="1" type="ORF">COV00_00365</name>
</gene>
<dbReference type="AlphaFoldDB" id="A0A2M8L9P4"/>